<dbReference type="PANTHER" id="PTHR23517">
    <property type="entry name" value="RESISTANCE PROTEIN MDTM, PUTATIVE-RELATED-RELATED"/>
    <property type="match status" value="1"/>
</dbReference>
<protein>
    <submittedName>
        <fullName evidence="9">MDR family MFS transporter</fullName>
    </submittedName>
</protein>
<dbReference type="SUPFAM" id="SSF103473">
    <property type="entry name" value="MFS general substrate transporter"/>
    <property type="match status" value="1"/>
</dbReference>
<evidence type="ECO:0000313" key="9">
    <source>
        <dbReference type="EMBL" id="MFD1149824.1"/>
    </source>
</evidence>
<evidence type="ECO:0000313" key="10">
    <source>
        <dbReference type="Proteomes" id="UP001597168"/>
    </source>
</evidence>
<organism evidence="9 10">
    <name type="scientific">Saccharothrix hoggarensis</name>
    <dbReference type="NCBI Taxonomy" id="913853"/>
    <lineage>
        <taxon>Bacteria</taxon>
        <taxon>Bacillati</taxon>
        <taxon>Actinomycetota</taxon>
        <taxon>Actinomycetes</taxon>
        <taxon>Pseudonocardiales</taxon>
        <taxon>Pseudonocardiaceae</taxon>
        <taxon>Saccharothrix</taxon>
    </lineage>
</organism>
<accession>A0ABW3QYN8</accession>
<evidence type="ECO:0000256" key="1">
    <source>
        <dbReference type="ARBA" id="ARBA00004651"/>
    </source>
</evidence>
<evidence type="ECO:0000256" key="7">
    <source>
        <dbReference type="SAM" id="Phobius"/>
    </source>
</evidence>
<keyword evidence="6 7" id="KW-0472">Membrane</keyword>
<evidence type="ECO:0000256" key="3">
    <source>
        <dbReference type="ARBA" id="ARBA00022475"/>
    </source>
</evidence>
<evidence type="ECO:0000256" key="5">
    <source>
        <dbReference type="ARBA" id="ARBA00022989"/>
    </source>
</evidence>
<evidence type="ECO:0000259" key="8">
    <source>
        <dbReference type="PROSITE" id="PS50850"/>
    </source>
</evidence>
<name>A0ABW3QYN8_9PSEU</name>
<comment type="caution">
    <text evidence="9">The sequence shown here is derived from an EMBL/GenBank/DDBJ whole genome shotgun (WGS) entry which is preliminary data.</text>
</comment>
<dbReference type="EMBL" id="JBHTLK010000124">
    <property type="protein sequence ID" value="MFD1149824.1"/>
    <property type="molecule type" value="Genomic_DNA"/>
</dbReference>
<keyword evidence="3" id="KW-1003">Cell membrane</keyword>
<keyword evidence="2" id="KW-0813">Transport</keyword>
<dbReference type="Gene3D" id="1.20.1250.20">
    <property type="entry name" value="MFS general substrate transporter like domains"/>
    <property type="match status" value="1"/>
</dbReference>
<dbReference type="InterPro" id="IPR005829">
    <property type="entry name" value="Sugar_transporter_CS"/>
</dbReference>
<evidence type="ECO:0000256" key="6">
    <source>
        <dbReference type="ARBA" id="ARBA00023136"/>
    </source>
</evidence>
<feature type="transmembrane region" description="Helical" evidence="7">
    <location>
        <begin position="169"/>
        <end position="189"/>
    </location>
</feature>
<gene>
    <name evidence="9" type="ORF">ACFQ3T_22045</name>
</gene>
<dbReference type="PROSITE" id="PS00216">
    <property type="entry name" value="SUGAR_TRANSPORT_1"/>
    <property type="match status" value="1"/>
</dbReference>
<evidence type="ECO:0000256" key="4">
    <source>
        <dbReference type="ARBA" id="ARBA00022692"/>
    </source>
</evidence>
<feature type="transmembrane region" description="Helical" evidence="7">
    <location>
        <begin position="305"/>
        <end position="331"/>
    </location>
</feature>
<keyword evidence="10" id="KW-1185">Reference proteome</keyword>
<evidence type="ECO:0000256" key="2">
    <source>
        <dbReference type="ARBA" id="ARBA00022448"/>
    </source>
</evidence>
<dbReference type="RefSeq" id="WP_380725361.1">
    <property type="nucleotide sequence ID" value="NZ_JBHTLK010000124.1"/>
</dbReference>
<dbReference type="PROSITE" id="PS50850">
    <property type="entry name" value="MFS"/>
    <property type="match status" value="1"/>
</dbReference>
<dbReference type="Pfam" id="PF07690">
    <property type="entry name" value="MFS_1"/>
    <property type="match status" value="1"/>
</dbReference>
<feature type="transmembrane region" description="Helical" evidence="7">
    <location>
        <begin position="143"/>
        <end position="163"/>
    </location>
</feature>
<keyword evidence="5 7" id="KW-1133">Transmembrane helix</keyword>
<feature type="transmembrane region" description="Helical" evidence="7">
    <location>
        <begin position="343"/>
        <end position="363"/>
    </location>
</feature>
<dbReference type="InterPro" id="IPR011701">
    <property type="entry name" value="MFS"/>
</dbReference>
<dbReference type="CDD" id="cd17329">
    <property type="entry name" value="MFS_MdtH_MDR_like"/>
    <property type="match status" value="1"/>
</dbReference>
<sequence length="406" mass="41400">MTAAPPGFLRVRLGGLPRPFWVVWAGTLANRLGTMVVPFLALYLTADRGLSVTEAGAVLALVGVGQVFSPLIGGVLADRVGRRATLAGGLLATAATMVGVGYATDVAVLLALALLLGLVLDVFRPAVQAVVADLVDPDDRPRAFGLLLWAVNLGFSVAMVLGGTLARAGFLPLFWVDAGTCALFAVLVWRAVPETGGRRAGGGEPGRMLDVPRDRVMLGVVLVTVLVAFAFLQSLATLPLAMREDGLSPAAYGLVMAVNGIVVVVVQPVIGHRLGGFDRSRLLAAGMAVLGVGTGATALASTTPGYALCMVVWTLGEVLVHSVGAAVVADLAPAHLRGRYNGAYGTAWGLAAFLAPLGGTQLLVLGAPVLWTTCLVLCLVAAVGQLALGPAVRVRAAVATSGVGAR</sequence>
<feature type="transmembrane region" description="Helical" evidence="7">
    <location>
        <begin position="21"/>
        <end position="44"/>
    </location>
</feature>
<proteinExistence type="predicted"/>
<feature type="domain" description="Major facilitator superfamily (MFS) profile" evidence="8">
    <location>
        <begin position="19"/>
        <end position="393"/>
    </location>
</feature>
<dbReference type="InterPro" id="IPR050171">
    <property type="entry name" value="MFS_Transporters"/>
</dbReference>
<feature type="transmembrane region" description="Helical" evidence="7">
    <location>
        <begin position="250"/>
        <end position="270"/>
    </location>
</feature>
<feature type="transmembrane region" description="Helical" evidence="7">
    <location>
        <begin position="282"/>
        <end position="299"/>
    </location>
</feature>
<reference evidence="10" key="1">
    <citation type="journal article" date="2019" name="Int. J. Syst. Evol. Microbiol.">
        <title>The Global Catalogue of Microorganisms (GCM) 10K type strain sequencing project: providing services to taxonomists for standard genome sequencing and annotation.</title>
        <authorList>
            <consortium name="The Broad Institute Genomics Platform"/>
            <consortium name="The Broad Institute Genome Sequencing Center for Infectious Disease"/>
            <person name="Wu L."/>
            <person name="Ma J."/>
        </authorList>
    </citation>
    <scope>NUCLEOTIDE SEQUENCE [LARGE SCALE GENOMIC DNA]</scope>
    <source>
        <strain evidence="10">CCUG 60214</strain>
    </source>
</reference>
<dbReference type="InterPro" id="IPR036259">
    <property type="entry name" value="MFS_trans_sf"/>
</dbReference>
<feature type="transmembrane region" description="Helical" evidence="7">
    <location>
        <begin position="56"/>
        <end position="77"/>
    </location>
</feature>
<feature type="transmembrane region" description="Helical" evidence="7">
    <location>
        <begin position="369"/>
        <end position="388"/>
    </location>
</feature>
<dbReference type="PANTHER" id="PTHR23517:SF2">
    <property type="entry name" value="MULTIDRUG RESISTANCE PROTEIN MDTH"/>
    <property type="match status" value="1"/>
</dbReference>
<feature type="transmembrane region" description="Helical" evidence="7">
    <location>
        <begin position="216"/>
        <end position="238"/>
    </location>
</feature>
<dbReference type="Proteomes" id="UP001597168">
    <property type="component" value="Unassembled WGS sequence"/>
</dbReference>
<comment type="subcellular location">
    <subcellularLocation>
        <location evidence="1">Cell membrane</location>
        <topology evidence="1">Multi-pass membrane protein</topology>
    </subcellularLocation>
</comment>
<dbReference type="InterPro" id="IPR020846">
    <property type="entry name" value="MFS_dom"/>
</dbReference>
<keyword evidence="4 7" id="KW-0812">Transmembrane</keyword>